<keyword evidence="3" id="KW-1185">Reference proteome</keyword>
<name>A0A9Q3DWC1_9BASI</name>
<dbReference type="EMBL" id="AVOT02020922">
    <property type="protein sequence ID" value="MBW0509392.1"/>
    <property type="molecule type" value="Genomic_DNA"/>
</dbReference>
<feature type="region of interest" description="Disordered" evidence="1">
    <location>
        <begin position="361"/>
        <end position="387"/>
    </location>
</feature>
<gene>
    <name evidence="2" type="ORF">O181_049107</name>
</gene>
<feature type="region of interest" description="Disordered" evidence="1">
    <location>
        <begin position="185"/>
        <end position="222"/>
    </location>
</feature>
<accession>A0A9Q3DWC1</accession>
<comment type="caution">
    <text evidence="2">The sequence shown here is derived from an EMBL/GenBank/DDBJ whole genome shotgun (WGS) entry which is preliminary data.</text>
</comment>
<dbReference type="AlphaFoldDB" id="A0A9Q3DWC1"/>
<feature type="compositionally biased region" description="Low complexity" evidence="1">
    <location>
        <begin position="372"/>
        <end position="384"/>
    </location>
</feature>
<dbReference type="Proteomes" id="UP000765509">
    <property type="component" value="Unassembled WGS sequence"/>
</dbReference>
<feature type="compositionally biased region" description="Low complexity" evidence="1">
    <location>
        <begin position="189"/>
        <end position="209"/>
    </location>
</feature>
<sequence>MLDSNLYTLNFVKSSNDPQKLFLIEQSTGEPIYFRLKSKQINETRLELYHAPTLASLGAFEPISSKLKLISLSNPNSIIELKPTGYLNWEWTFYFEENLKFSWKKDIVGLSSSKRGFTCWMVRKPDPDYPCAIYRPATSTTPPSCQFLDFNIRRIENLKDRRGLQTTILLSLLGFTEALADYETRKSPPHSNISSSSTSNILPKSSIKPPTTPKPTLSDDHQPIIEPNELRLSHEISTVDLLKRGLDLFKDPLFLYLYVHATTPKTFKSAVDLAERIKRDHLKNSGQELYQYLVDDIISSEISSKTHSQSLPPSNSNLKNSNSLKIYLSRTPLDELLPKAITKSAPNSSSFQSISSKKILSAPPSLPPKEFNPSTRSSSPTSNSKLWSGIQRPLTKVFSFSSSISSKTNRNSLNVINDLEKEIVTMIQGNDLSEKNFQENEKDSFKQENLKPCIMINEIKENNKSKNYLIKKISSLIYKSRQSV</sequence>
<dbReference type="OrthoDB" id="3357341at2759"/>
<protein>
    <submittedName>
        <fullName evidence="2">Uncharacterized protein</fullName>
    </submittedName>
</protein>
<organism evidence="2 3">
    <name type="scientific">Austropuccinia psidii MF-1</name>
    <dbReference type="NCBI Taxonomy" id="1389203"/>
    <lineage>
        <taxon>Eukaryota</taxon>
        <taxon>Fungi</taxon>
        <taxon>Dikarya</taxon>
        <taxon>Basidiomycota</taxon>
        <taxon>Pucciniomycotina</taxon>
        <taxon>Pucciniomycetes</taxon>
        <taxon>Pucciniales</taxon>
        <taxon>Sphaerophragmiaceae</taxon>
        <taxon>Austropuccinia</taxon>
    </lineage>
</organism>
<evidence type="ECO:0000256" key="1">
    <source>
        <dbReference type="SAM" id="MobiDB-lite"/>
    </source>
</evidence>
<evidence type="ECO:0000313" key="2">
    <source>
        <dbReference type="EMBL" id="MBW0509392.1"/>
    </source>
</evidence>
<proteinExistence type="predicted"/>
<evidence type="ECO:0000313" key="3">
    <source>
        <dbReference type="Proteomes" id="UP000765509"/>
    </source>
</evidence>
<reference evidence="2" key="1">
    <citation type="submission" date="2021-03" db="EMBL/GenBank/DDBJ databases">
        <title>Draft genome sequence of rust myrtle Austropuccinia psidii MF-1, a brazilian biotype.</title>
        <authorList>
            <person name="Quecine M.C."/>
            <person name="Pachon D.M.R."/>
            <person name="Bonatelli M.L."/>
            <person name="Correr F.H."/>
            <person name="Franceschini L.M."/>
            <person name="Leite T.F."/>
            <person name="Margarido G.R.A."/>
            <person name="Almeida C.A."/>
            <person name="Ferrarezi J.A."/>
            <person name="Labate C.A."/>
        </authorList>
    </citation>
    <scope>NUCLEOTIDE SEQUENCE</scope>
    <source>
        <strain evidence="2">MF-1</strain>
    </source>
</reference>